<dbReference type="NCBIfam" id="TIGR00229">
    <property type="entry name" value="sensory_box"/>
    <property type="match status" value="1"/>
</dbReference>
<dbReference type="PANTHER" id="PTHR32071">
    <property type="entry name" value="TRANSCRIPTIONAL REGULATORY PROTEIN"/>
    <property type="match status" value="1"/>
</dbReference>
<evidence type="ECO:0000313" key="9">
    <source>
        <dbReference type="EMBL" id="AJI24990.1"/>
    </source>
</evidence>
<dbReference type="KEGG" id="bmeg:BG04_4196"/>
<keyword evidence="6" id="KW-0175">Coiled coil</keyword>
<reference evidence="9 10" key="1">
    <citation type="journal article" date="2015" name="Genome Announc.">
        <title>Complete genome sequences for 35 biothreat assay-relevant bacillus species.</title>
        <authorList>
            <person name="Johnson S.L."/>
            <person name="Daligault H.E."/>
            <person name="Davenport K.W."/>
            <person name="Jaissle J."/>
            <person name="Frey K.G."/>
            <person name="Ladner J.T."/>
            <person name="Broomall S.M."/>
            <person name="Bishop-Lilly K.A."/>
            <person name="Bruce D.C."/>
            <person name="Gibbons H.S."/>
            <person name="Coyne S.R."/>
            <person name="Lo C.C."/>
            <person name="Meincke L."/>
            <person name="Munk A.C."/>
            <person name="Koroleva G.I."/>
            <person name="Rosenzweig C.N."/>
            <person name="Palacios G.F."/>
            <person name="Redden C.L."/>
            <person name="Minogue T.D."/>
            <person name="Chain P.S."/>
        </authorList>
    </citation>
    <scope>NUCLEOTIDE SEQUENCE [LARGE SCALE GENOMIC DNA]</scope>
    <source>
        <strain evidence="10">ATCC 14581 / DSM 32 / JCM 2506 / NBRC 15308 / NCIMB 9376 / NCTC 10342 / NRRL B-14308 / VKM B-512</strain>
    </source>
</reference>
<dbReference type="InterPro" id="IPR025943">
    <property type="entry name" value="Sigma_54_int_dom_ATP-bd_2"/>
</dbReference>
<dbReference type="CDD" id="cd00130">
    <property type="entry name" value="PAS"/>
    <property type="match status" value="1"/>
</dbReference>
<name>A0A0B6AJE7_PRIM2</name>
<dbReference type="InterPro" id="IPR025662">
    <property type="entry name" value="Sigma_54_int_dom_ATP-bd_1"/>
</dbReference>
<dbReference type="InterPro" id="IPR027417">
    <property type="entry name" value="P-loop_NTPase"/>
</dbReference>
<evidence type="ECO:0000256" key="2">
    <source>
        <dbReference type="ARBA" id="ARBA00022840"/>
    </source>
</evidence>
<dbReference type="GO" id="GO:0005524">
    <property type="term" value="F:ATP binding"/>
    <property type="evidence" value="ECO:0007669"/>
    <property type="project" value="UniProtKB-KW"/>
</dbReference>
<dbReference type="EMBL" id="CP009920">
    <property type="protein sequence ID" value="AJI24990.1"/>
    <property type="molecule type" value="Genomic_DNA"/>
</dbReference>
<dbReference type="InterPro" id="IPR002197">
    <property type="entry name" value="HTH_Fis"/>
</dbReference>
<keyword evidence="5" id="KW-0804">Transcription</keyword>
<dbReference type="InterPro" id="IPR035965">
    <property type="entry name" value="PAS-like_dom_sf"/>
</dbReference>
<accession>A0A0B6AJE7</accession>
<dbReference type="Pfam" id="PF00989">
    <property type="entry name" value="PAS"/>
    <property type="match status" value="1"/>
</dbReference>
<proteinExistence type="predicted"/>
<dbReference type="PROSITE" id="PS50045">
    <property type="entry name" value="SIGMA54_INTERACT_4"/>
    <property type="match status" value="1"/>
</dbReference>
<keyword evidence="3" id="KW-0805">Transcription regulation</keyword>
<evidence type="ECO:0000256" key="4">
    <source>
        <dbReference type="ARBA" id="ARBA00023125"/>
    </source>
</evidence>
<sequence length="469" mass="53799">MKNTFQEHIEVDCSSKKFNWWHAVINSINDGILVIDKKGIVRFINPEYTKITGVKSDIIGKPLIEYRPGAQLTNTLKDQQCRVGVYRKEKNREYMVDMAPIIIEGKLAGAVSVCKSLNEVDKLSKELRRQTEKLKNLENRMDSIYEAKYTFEQIIGGDGGLRHVVHIAEKVAESQFPILVTGESGTGKELFSQAIHNKSERKHGPFIPVNCAAIPSSLLESELFGYGDGAFTNAKKGGKAGLFEIADNGTIFLDEIGDMSYDLQAKLLRVLQEKKIRRVGEATERAVDVRIIAATHRNLKQLVNKKQFREDLFYRLNVIQLEIPPLRKRREDIRELVYSFIKYSTTNTSYKIDEYTLGFLQSYHWPGNVRELKNVIDYATCMAEDTDIVFRHLPEFMIKNEKNFSDIVSKTEKSSRTLQEAIQDKECAFIQEILRKYPNNIEGKKKAAEVLDISLATLYNKMKKYHIHF</sequence>
<evidence type="ECO:0000313" key="10">
    <source>
        <dbReference type="Proteomes" id="UP000031829"/>
    </source>
</evidence>
<dbReference type="Gene3D" id="3.40.50.300">
    <property type="entry name" value="P-loop containing nucleotide triphosphate hydrolases"/>
    <property type="match status" value="1"/>
</dbReference>
<dbReference type="InterPro" id="IPR000014">
    <property type="entry name" value="PAS"/>
</dbReference>
<dbReference type="InterPro" id="IPR013767">
    <property type="entry name" value="PAS_fold"/>
</dbReference>
<dbReference type="SUPFAM" id="SSF52540">
    <property type="entry name" value="P-loop containing nucleoside triphosphate hydrolases"/>
    <property type="match status" value="1"/>
</dbReference>
<dbReference type="InterPro" id="IPR058031">
    <property type="entry name" value="AAA_lid_NorR"/>
</dbReference>
<dbReference type="GeneID" id="93642211"/>
<dbReference type="Pfam" id="PF00158">
    <property type="entry name" value="Sigma54_activat"/>
    <property type="match status" value="1"/>
</dbReference>
<dbReference type="Pfam" id="PF25601">
    <property type="entry name" value="AAA_lid_14"/>
    <property type="match status" value="1"/>
</dbReference>
<dbReference type="SUPFAM" id="SSF55785">
    <property type="entry name" value="PYP-like sensor domain (PAS domain)"/>
    <property type="match status" value="1"/>
</dbReference>
<keyword evidence="4" id="KW-0238">DNA-binding</keyword>
<dbReference type="PROSITE" id="PS50112">
    <property type="entry name" value="PAS"/>
    <property type="match status" value="1"/>
</dbReference>
<dbReference type="Pfam" id="PF02954">
    <property type="entry name" value="HTH_8"/>
    <property type="match status" value="1"/>
</dbReference>
<dbReference type="GO" id="GO:0006355">
    <property type="term" value="P:regulation of DNA-templated transcription"/>
    <property type="evidence" value="ECO:0007669"/>
    <property type="project" value="InterPro"/>
</dbReference>
<dbReference type="FunFam" id="3.40.50.300:FF:000006">
    <property type="entry name" value="DNA-binding transcriptional regulator NtrC"/>
    <property type="match status" value="1"/>
</dbReference>
<protein>
    <submittedName>
        <fullName evidence="9">Sensory box protein</fullName>
    </submittedName>
</protein>
<evidence type="ECO:0000256" key="6">
    <source>
        <dbReference type="SAM" id="Coils"/>
    </source>
</evidence>
<evidence type="ECO:0000259" key="8">
    <source>
        <dbReference type="PROSITE" id="PS50112"/>
    </source>
</evidence>
<dbReference type="Gene3D" id="1.10.8.60">
    <property type="match status" value="1"/>
</dbReference>
<feature type="domain" description="PAS" evidence="8">
    <location>
        <begin position="24"/>
        <end position="57"/>
    </location>
</feature>
<gene>
    <name evidence="9" type="ORF">BG04_4196</name>
</gene>
<dbReference type="PROSITE" id="PS00675">
    <property type="entry name" value="SIGMA54_INTERACT_1"/>
    <property type="match status" value="1"/>
</dbReference>
<dbReference type="Gene3D" id="1.10.10.60">
    <property type="entry name" value="Homeodomain-like"/>
    <property type="match status" value="1"/>
</dbReference>
<dbReference type="Proteomes" id="UP000031829">
    <property type="component" value="Chromosome"/>
</dbReference>
<dbReference type="PANTHER" id="PTHR32071:SF57">
    <property type="entry name" value="C4-DICARBOXYLATE TRANSPORT TRANSCRIPTIONAL REGULATORY PROTEIN DCTD"/>
    <property type="match status" value="1"/>
</dbReference>
<dbReference type="InterPro" id="IPR025944">
    <property type="entry name" value="Sigma_54_int_dom_CS"/>
</dbReference>
<dbReference type="CDD" id="cd00009">
    <property type="entry name" value="AAA"/>
    <property type="match status" value="1"/>
</dbReference>
<dbReference type="PROSITE" id="PS00676">
    <property type="entry name" value="SIGMA54_INTERACT_2"/>
    <property type="match status" value="1"/>
</dbReference>
<dbReference type="SUPFAM" id="SSF46689">
    <property type="entry name" value="Homeodomain-like"/>
    <property type="match status" value="1"/>
</dbReference>
<dbReference type="HOGENOM" id="CLU_000445_8_1_9"/>
<keyword evidence="2" id="KW-0067">ATP-binding</keyword>
<feature type="domain" description="Sigma-54 factor interaction" evidence="7">
    <location>
        <begin position="154"/>
        <end position="381"/>
    </location>
</feature>
<dbReference type="GO" id="GO:0043565">
    <property type="term" value="F:sequence-specific DNA binding"/>
    <property type="evidence" value="ECO:0007669"/>
    <property type="project" value="InterPro"/>
</dbReference>
<feature type="coiled-coil region" evidence="6">
    <location>
        <begin position="117"/>
        <end position="147"/>
    </location>
</feature>
<dbReference type="InterPro" id="IPR009057">
    <property type="entry name" value="Homeodomain-like_sf"/>
</dbReference>
<keyword evidence="1" id="KW-0547">Nucleotide-binding</keyword>
<organism evidence="9 10">
    <name type="scientific">Priestia megaterium (strain ATCC 14581 / DSM 32 / CCUG 1817 / JCM 2506 / NBRC 15308 / NCIMB 9376 / NCTC 10342 / NRRL B-14308 / VKM B-512 / Ford 19)</name>
    <name type="common">Bacillus megaterium</name>
    <dbReference type="NCBI Taxonomy" id="1348623"/>
    <lineage>
        <taxon>Bacteria</taxon>
        <taxon>Bacillati</taxon>
        <taxon>Bacillota</taxon>
        <taxon>Bacilli</taxon>
        <taxon>Bacillales</taxon>
        <taxon>Bacillaceae</taxon>
        <taxon>Priestia</taxon>
    </lineage>
</organism>
<evidence type="ECO:0000256" key="3">
    <source>
        <dbReference type="ARBA" id="ARBA00023015"/>
    </source>
</evidence>
<evidence type="ECO:0000256" key="5">
    <source>
        <dbReference type="ARBA" id="ARBA00023163"/>
    </source>
</evidence>
<dbReference type="RefSeq" id="WP_034652843.1">
    <property type="nucleotide sequence ID" value="NZ_BCVB01000005.1"/>
</dbReference>
<dbReference type="SMART" id="SM00091">
    <property type="entry name" value="PAS"/>
    <property type="match status" value="1"/>
</dbReference>
<dbReference type="InterPro" id="IPR003593">
    <property type="entry name" value="AAA+_ATPase"/>
</dbReference>
<evidence type="ECO:0000259" key="7">
    <source>
        <dbReference type="PROSITE" id="PS50045"/>
    </source>
</evidence>
<evidence type="ECO:0000256" key="1">
    <source>
        <dbReference type="ARBA" id="ARBA00022741"/>
    </source>
</evidence>
<dbReference type="AlphaFoldDB" id="A0A0B6AJE7"/>
<dbReference type="PROSITE" id="PS00688">
    <property type="entry name" value="SIGMA54_INTERACT_3"/>
    <property type="match status" value="1"/>
</dbReference>
<dbReference type="Gene3D" id="3.30.450.20">
    <property type="entry name" value="PAS domain"/>
    <property type="match status" value="1"/>
</dbReference>
<dbReference type="InterPro" id="IPR002078">
    <property type="entry name" value="Sigma_54_int"/>
</dbReference>
<dbReference type="SMART" id="SM00382">
    <property type="entry name" value="AAA"/>
    <property type="match status" value="1"/>
</dbReference>